<reference evidence="2 3" key="1">
    <citation type="journal article" date="2021" name="BMC Genomics">
        <title>Datura genome reveals duplications of psychoactive alkaloid biosynthetic genes and high mutation rate following tissue culture.</title>
        <authorList>
            <person name="Rajewski A."/>
            <person name="Carter-House D."/>
            <person name="Stajich J."/>
            <person name="Litt A."/>
        </authorList>
    </citation>
    <scope>NUCLEOTIDE SEQUENCE [LARGE SCALE GENOMIC DNA]</scope>
    <source>
        <strain evidence="2">AR-01</strain>
    </source>
</reference>
<dbReference type="EMBL" id="JACEIK010001170">
    <property type="protein sequence ID" value="MCD7466729.1"/>
    <property type="molecule type" value="Genomic_DNA"/>
</dbReference>
<feature type="region of interest" description="Disordered" evidence="1">
    <location>
        <begin position="19"/>
        <end position="71"/>
    </location>
</feature>
<protein>
    <submittedName>
        <fullName evidence="2">Uncharacterized protein</fullName>
    </submittedName>
</protein>
<accession>A0ABS8T6Y2</accession>
<evidence type="ECO:0000313" key="3">
    <source>
        <dbReference type="Proteomes" id="UP000823775"/>
    </source>
</evidence>
<dbReference type="Proteomes" id="UP000823775">
    <property type="component" value="Unassembled WGS sequence"/>
</dbReference>
<proteinExistence type="predicted"/>
<sequence>MLRSSGIDKDKYFISLETPEKSKSSTMGATSRASLSDAASQSESNLDEFEGGCNSARPTGRGKGKGTFNRHVANKPFPSGLEVKCPQEGFVQFLTIFGTAFLLRRMNLKFHPQLFPEGIQSGQLEKERGGVAQGLEGIHRPMADRRLLAIQASCRRVAATKSELKRKRKVEQLAQLEELQQLLGERVYLPSQDRQEWDIYIFETTIARRFANRRGPILPDEEEPMEENLSRCYIPMNGTQTDLGIRSAWVNSLDRSVSVFRVGGTIGFVFRVPTWKGSQERTRRIDEEVWGQEYEGRSREAVSFEKIGLGSSWEEVSGRDHLSGVGLPKWTIGKRRQRSGPDKHKIHSIAKQESENLHKSCNSFKSTAISKSSMRAWYSADYWNKGEECGSTSPSEVERGLSSILMSSTIKVHLPWWKNFDHKHIFIKSSKNSHSGQRTRKFFSFFFCGGLIKGRFQPGIS</sequence>
<keyword evidence="3" id="KW-1185">Reference proteome</keyword>
<evidence type="ECO:0000256" key="1">
    <source>
        <dbReference type="SAM" id="MobiDB-lite"/>
    </source>
</evidence>
<evidence type="ECO:0000313" key="2">
    <source>
        <dbReference type="EMBL" id="MCD7466729.1"/>
    </source>
</evidence>
<organism evidence="2 3">
    <name type="scientific">Datura stramonium</name>
    <name type="common">Jimsonweed</name>
    <name type="synonym">Common thornapple</name>
    <dbReference type="NCBI Taxonomy" id="4076"/>
    <lineage>
        <taxon>Eukaryota</taxon>
        <taxon>Viridiplantae</taxon>
        <taxon>Streptophyta</taxon>
        <taxon>Embryophyta</taxon>
        <taxon>Tracheophyta</taxon>
        <taxon>Spermatophyta</taxon>
        <taxon>Magnoliopsida</taxon>
        <taxon>eudicotyledons</taxon>
        <taxon>Gunneridae</taxon>
        <taxon>Pentapetalae</taxon>
        <taxon>asterids</taxon>
        <taxon>lamiids</taxon>
        <taxon>Solanales</taxon>
        <taxon>Solanaceae</taxon>
        <taxon>Solanoideae</taxon>
        <taxon>Datureae</taxon>
        <taxon>Datura</taxon>
    </lineage>
</organism>
<feature type="compositionally biased region" description="Polar residues" evidence="1">
    <location>
        <begin position="24"/>
        <end position="44"/>
    </location>
</feature>
<name>A0ABS8T6Y2_DATST</name>
<comment type="caution">
    <text evidence="2">The sequence shown here is derived from an EMBL/GenBank/DDBJ whole genome shotgun (WGS) entry which is preliminary data.</text>
</comment>
<gene>
    <name evidence="2" type="ORF">HAX54_003724</name>
</gene>